<dbReference type="Proteomes" id="UP000528185">
    <property type="component" value="Unassembled WGS sequence"/>
</dbReference>
<protein>
    <submittedName>
        <fullName evidence="2">Uncharacterized protein</fullName>
    </submittedName>
</protein>
<name>A0AAN2A818_RHIRH</name>
<organism evidence="2 3">
    <name type="scientific">Rhizobium rhizogenes</name>
    <name type="common">Agrobacterium rhizogenes</name>
    <dbReference type="NCBI Taxonomy" id="359"/>
    <lineage>
        <taxon>Bacteria</taxon>
        <taxon>Pseudomonadati</taxon>
        <taxon>Pseudomonadota</taxon>
        <taxon>Alphaproteobacteria</taxon>
        <taxon>Hyphomicrobiales</taxon>
        <taxon>Rhizobiaceae</taxon>
        <taxon>Rhizobium/Agrobacterium group</taxon>
        <taxon>Rhizobium</taxon>
    </lineage>
</organism>
<evidence type="ECO:0000256" key="1">
    <source>
        <dbReference type="SAM" id="SignalP"/>
    </source>
</evidence>
<evidence type="ECO:0000313" key="3">
    <source>
        <dbReference type="Proteomes" id="UP000528185"/>
    </source>
</evidence>
<sequence length="263" mass="28050">MGRMTILKHVLPVVLFAFSLGLPLSSARADVSSTHQNEAASAFQALDALARDARAQGDLPRLSNPTHARVLDRLWNVEATLGAPPYQAADVPALLTIGDRAGAVFKTYVLFAPQNGTVPDTAANTFKYQDEIARAGAYLLNVYAAELEAATDFVSKLPADQMNEARRAGLRQMRLGITEQVTGLMLMLRSPGLRPENRLLLLDALNGSAIPLAAAISPADRKAVTAQIEAALPGLSQPEHDRAQTLKSAFTPQECNGLCALGN</sequence>
<accession>A0AAN2A818</accession>
<gene>
    <name evidence="2" type="ORF">AGRHK599_LOCUS4029</name>
</gene>
<evidence type="ECO:0000313" key="2">
    <source>
        <dbReference type="EMBL" id="CAD0215774.1"/>
    </source>
</evidence>
<comment type="caution">
    <text evidence="2">The sequence shown here is derived from an EMBL/GenBank/DDBJ whole genome shotgun (WGS) entry which is preliminary data.</text>
</comment>
<reference evidence="2 3" key="1">
    <citation type="submission" date="2020-06" db="EMBL/GenBank/DDBJ databases">
        <authorList>
            <person name="De Coninck B."/>
            <person name="Ibrahim H."/>
        </authorList>
    </citation>
    <scope>NUCLEOTIDE SEQUENCE [LARGE SCALE GENOMIC DNA]</scope>
    <source>
        <strain evidence="2">Ag_rhizogenes_K599</strain>
    </source>
</reference>
<proteinExistence type="predicted"/>
<feature type="signal peptide" evidence="1">
    <location>
        <begin position="1"/>
        <end position="29"/>
    </location>
</feature>
<dbReference type="EMBL" id="CAICSX020000002">
    <property type="protein sequence ID" value="CAD0215774.1"/>
    <property type="molecule type" value="Genomic_DNA"/>
</dbReference>
<feature type="chain" id="PRO_5042887046" evidence="1">
    <location>
        <begin position="30"/>
        <end position="263"/>
    </location>
</feature>
<keyword evidence="1" id="KW-0732">Signal</keyword>
<dbReference type="AlphaFoldDB" id="A0AAN2A818"/>